<organism evidence="9 10">
    <name type="scientific">Tulasnella calospora MUT 4182</name>
    <dbReference type="NCBI Taxonomy" id="1051891"/>
    <lineage>
        <taxon>Eukaryota</taxon>
        <taxon>Fungi</taxon>
        <taxon>Dikarya</taxon>
        <taxon>Basidiomycota</taxon>
        <taxon>Agaricomycotina</taxon>
        <taxon>Agaricomycetes</taxon>
        <taxon>Cantharellales</taxon>
        <taxon>Tulasnellaceae</taxon>
        <taxon>Tulasnella</taxon>
    </lineage>
</organism>
<dbReference type="Gene3D" id="3.30.40.10">
    <property type="entry name" value="Zinc/RING finger domain, C3HC4 (zinc finger)"/>
    <property type="match status" value="1"/>
</dbReference>
<reference evidence="10" key="2">
    <citation type="submission" date="2015-01" db="EMBL/GenBank/DDBJ databases">
        <title>Evolutionary Origins and Diversification of the Mycorrhizal Mutualists.</title>
        <authorList>
            <consortium name="DOE Joint Genome Institute"/>
            <consortium name="Mycorrhizal Genomics Consortium"/>
            <person name="Kohler A."/>
            <person name="Kuo A."/>
            <person name="Nagy L.G."/>
            <person name="Floudas D."/>
            <person name="Copeland A."/>
            <person name="Barry K.W."/>
            <person name="Cichocki N."/>
            <person name="Veneault-Fourrey C."/>
            <person name="LaButti K."/>
            <person name="Lindquist E.A."/>
            <person name="Lipzen A."/>
            <person name="Lundell T."/>
            <person name="Morin E."/>
            <person name="Murat C."/>
            <person name="Riley R."/>
            <person name="Ohm R."/>
            <person name="Sun H."/>
            <person name="Tunlid A."/>
            <person name="Henrissat B."/>
            <person name="Grigoriev I.V."/>
            <person name="Hibbett D.S."/>
            <person name="Martin F."/>
        </authorList>
    </citation>
    <scope>NUCLEOTIDE SEQUENCE [LARGE SCALE GENOMIC DNA]</scope>
    <source>
        <strain evidence="10">MUT 4182</strain>
    </source>
</reference>
<dbReference type="GO" id="GO:0008270">
    <property type="term" value="F:zinc ion binding"/>
    <property type="evidence" value="ECO:0007669"/>
    <property type="project" value="UniProtKB-KW"/>
</dbReference>
<proteinExistence type="predicted"/>
<dbReference type="InterPro" id="IPR011011">
    <property type="entry name" value="Znf_FYVE_PHD"/>
</dbReference>
<evidence type="ECO:0000256" key="2">
    <source>
        <dbReference type="ARBA" id="ARBA00022723"/>
    </source>
</evidence>
<dbReference type="SMART" id="SM00249">
    <property type="entry name" value="PHD"/>
    <property type="match status" value="1"/>
</dbReference>
<keyword evidence="2" id="KW-0479">Metal-binding</keyword>
<evidence type="ECO:0000313" key="9">
    <source>
        <dbReference type="EMBL" id="KIO24846.1"/>
    </source>
</evidence>
<dbReference type="Proteomes" id="UP000054248">
    <property type="component" value="Unassembled WGS sequence"/>
</dbReference>
<feature type="compositionally biased region" description="Basic and acidic residues" evidence="7">
    <location>
        <begin position="62"/>
        <end position="75"/>
    </location>
</feature>
<keyword evidence="4" id="KW-0862">Zinc</keyword>
<evidence type="ECO:0000256" key="4">
    <source>
        <dbReference type="ARBA" id="ARBA00022833"/>
    </source>
</evidence>
<dbReference type="AlphaFoldDB" id="A0A0C3QFH8"/>
<feature type="region of interest" description="Disordered" evidence="7">
    <location>
        <begin position="1"/>
        <end position="141"/>
    </location>
</feature>
<name>A0A0C3QFH8_9AGAM</name>
<evidence type="ECO:0000256" key="1">
    <source>
        <dbReference type="ARBA" id="ARBA00004123"/>
    </source>
</evidence>
<feature type="domain" description="PHD-type" evidence="8">
    <location>
        <begin position="142"/>
        <end position="192"/>
    </location>
</feature>
<dbReference type="InterPro" id="IPR001965">
    <property type="entry name" value="Znf_PHD"/>
</dbReference>
<evidence type="ECO:0000259" key="8">
    <source>
        <dbReference type="PROSITE" id="PS50016"/>
    </source>
</evidence>
<dbReference type="GO" id="GO:0048188">
    <property type="term" value="C:Set1C/COMPASS complex"/>
    <property type="evidence" value="ECO:0007669"/>
    <property type="project" value="InterPro"/>
</dbReference>
<dbReference type="EMBL" id="KN823053">
    <property type="protein sequence ID" value="KIO24846.1"/>
    <property type="molecule type" value="Genomic_DNA"/>
</dbReference>
<feature type="compositionally biased region" description="Low complexity" evidence="7">
    <location>
        <begin position="28"/>
        <end position="40"/>
    </location>
</feature>
<feature type="region of interest" description="Disordered" evidence="7">
    <location>
        <begin position="199"/>
        <end position="245"/>
    </location>
</feature>
<dbReference type="PROSITE" id="PS01359">
    <property type="entry name" value="ZF_PHD_1"/>
    <property type="match status" value="1"/>
</dbReference>
<dbReference type="PANTHER" id="PTHR46174">
    <property type="entry name" value="CXXC-TYPE ZINC FINGER PROTEIN 1"/>
    <property type="match status" value="1"/>
</dbReference>
<evidence type="ECO:0000313" key="10">
    <source>
        <dbReference type="Proteomes" id="UP000054248"/>
    </source>
</evidence>
<dbReference type="GO" id="GO:0045893">
    <property type="term" value="P:positive regulation of DNA-templated transcription"/>
    <property type="evidence" value="ECO:0007669"/>
    <property type="project" value="TreeGrafter"/>
</dbReference>
<dbReference type="InterPro" id="IPR019786">
    <property type="entry name" value="Zinc_finger_PHD-type_CS"/>
</dbReference>
<comment type="subcellular location">
    <subcellularLocation>
        <location evidence="1">Nucleus</location>
    </subcellularLocation>
</comment>
<dbReference type="InterPro" id="IPR019787">
    <property type="entry name" value="Znf_PHD-finger"/>
</dbReference>
<keyword evidence="5" id="KW-0539">Nucleus</keyword>
<dbReference type="HOGENOM" id="CLU_1140351_0_0_1"/>
<dbReference type="OrthoDB" id="3269054at2759"/>
<protein>
    <recommendedName>
        <fullName evidence="8">PHD-type domain-containing protein</fullName>
    </recommendedName>
</protein>
<dbReference type="PANTHER" id="PTHR46174:SF1">
    <property type="entry name" value="CXXC-TYPE ZINC FINGER PROTEIN 1"/>
    <property type="match status" value="1"/>
</dbReference>
<reference evidence="9 10" key="1">
    <citation type="submission" date="2014-04" db="EMBL/GenBank/DDBJ databases">
        <authorList>
            <consortium name="DOE Joint Genome Institute"/>
            <person name="Kuo A."/>
            <person name="Girlanda M."/>
            <person name="Perotto S."/>
            <person name="Kohler A."/>
            <person name="Nagy L.G."/>
            <person name="Floudas D."/>
            <person name="Copeland A."/>
            <person name="Barry K.W."/>
            <person name="Cichocki N."/>
            <person name="Veneault-Fourrey C."/>
            <person name="LaButti K."/>
            <person name="Lindquist E.A."/>
            <person name="Lipzen A."/>
            <person name="Lundell T."/>
            <person name="Morin E."/>
            <person name="Murat C."/>
            <person name="Sun H."/>
            <person name="Tunlid A."/>
            <person name="Henrissat B."/>
            <person name="Grigoriev I.V."/>
            <person name="Hibbett D.S."/>
            <person name="Martin F."/>
            <person name="Nordberg H.P."/>
            <person name="Cantor M.N."/>
            <person name="Hua S.X."/>
        </authorList>
    </citation>
    <scope>NUCLEOTIDE SEQUENCE [LARGE SCALE GENOMIC DNA]</scope>
    <source>
        <strain evidence="9 10">MUT 4182</strain>
    </source>
</reference>
<feature type="compositionally biased region" description="Acidic residues" evidence="7">
    <location>
        <begin position="84"/>
        <end position="99"/>
    </location>
</feature>
<dbReference type="InterPro" id="IPR037869">
    <property type="entry name" value="Spp1/CFP1"/>
</dbReference>
<feature type="non-terminal residue" evidence="9">
    <location>
        <position position="245"/>
    </location>
</feature>
<feature type="compositionally biased region" description="Polar residues" evidence="7">
    <location>
        <begin position="1"/>
        <end position="14"/>
    </location>
</feature>
<gene>
    <name evidence="9" type="ORF">M407DRAFT_25805</name>
</gene>
<dbReference type="Pfam" id="PF00628">
    <property type="entry name" value="PHD"/>
    <property type="match status" value="1"/>
</dbReference>
<evidence type="ECO:0000256" key="5">
    <source>
        <dbReference type="ARBA" id="ARBA00023242"/>
    </source>
</evidence>
<evidence type="ECO:0000256" key="3">
    <source>
        <dbReference type="ARBA" id="ARBA00022771"/>
    </source>
</evidence>
<keyword evidence="10" id="KW-1185">Reference proteome</keyword>
<dbReference type="STRING" id="1051891.A0A0C3QFH8"/>
<evidence type="ECO:0000256" key="6">
    <source>
        <dbReference type="PROSITE-ProRule" id="PRU00146"/>
    </source>
</evidence>
<accession>A0A0C3QFH8</accession>
<sequence length="245" mass="26631">MVRASTRSKTTASLAASKDVLKKKPAAVKDAAAKATVTVKAKTKAAPKPPPRKGTRTSTRGKKQDAEEEEKKDGNVSEDAQGGDADEVPVEEEQQDEAQPETSEATEVPAIADQDQAEEETRPLEPQDREDLTIAVPDGSERTYCICNGADDGSPMITCEVCDNWFHFQCIEIDEDQADDIGTYICPKCHETTGRSTTMKWELTSEDGKKAQDDKAQEDQEDQEEDVLQGSPSEAETPRPAPSSS</sequence>
<dbReference type="SUPFAM" id="SSF57903">
    <property type="entry name" value="FYVE/PHD zinc finger"/>
    <property type="match status" value="1"/>
</dbReference>
<feature type="compositionally biased region" description="Basic and acidic residues" evidence="7">
    <location>
        <begin position="119"/>
        <end position="132"/>
    </location>
</feature>
<feature type="compositionally biased region" description="Basic residues" evidence="7">
    <location>
        <begin position="41"/>
        <end position="61"/>
    </location>
</feature>
<evidence type="ECO:0000256" key="7">
    <source>
        <dbReference type="SAM" id="MobiDB-lite"/>
    </source>
</evidence>
<dbReference type="InterPro" id="IPR013083">
    <property type="entry name" value="Znf_RING/FYVE/PHD"/>
</dbReference>
<feature type="compositionally biased region" description="Basic and acidic residues" evidence="7">
    <location>
        <begin position="206"/>
        <end position="218"/>
    </location>
</feature>
<keyword evidence="3 6" id="KW-0863">Zinc-finger</keyword>
<dbReference type="PROSITE" id="PS50016">
    <property type="entry name" value="ZF_PHD_2"/>
    <property type="match status" value="1"/>
</dbReference>